<dbReference type="AlphaFoldDB" id="A0A7W4W4P9"/>
<dbReference type="EMBL" id="JACHWY010000001">
    <property type="protein sequence ID" value="MBB3047280.1"/>
    <property type="molecule type" value="Genomic_DNA"/>
</dbReference>
<evidence type="ECO:0000256" key="15">
    <source>
        <dbReference type="RuleBase" id="RU003357"/>
    </source>
</evidence>
<dbReference type="Pfam" id="PF07715">
    <property type="entry name" value="Plug"/>
    <property type="match status" value="1"/>
</dbReference>
<dbReference type="GO" id="GO:0015891">
    <property type="term" value="P:siderophore transport"/>
    <property type="evidence" value="ECO:0007669"/>
    <property type="project" value="InterPro"/>
</dbReference>
<evidence type="ECO:0000256" key="12">
    <source>
        <dbReference type="ARBA" id="ARBA00023170"/>
    </source>
</evidence>
<evidence type="ECO:0000256" key="10">
    <source>
        <dbReference type="ARBA" id="ARBA00023077"/>
    </source>
</evidence>
<dbReference type="Proteomes" id="UP000537130">
    <property type="component" value="Unassembled WGS sequence"/>
</dbReference>
<organism evidence="18 19">
    <name type="scientific">Litorivivens lipolytica</name>
    <dbReference type="NCBI Taxonomy" id="1524264"/>
    <lineage>
        <taxon>Bacteria</taxon>
        <taxon>Pseudomonadati</taxon>
        <taxon>Pseudomonadota</taxon>
        <taxon>Gammaproteobacteria</taxon>
        <taxon>Litorivivens</taxon>
    </lineage>
</organism>
<name>A0A7W4W4P9_9GAMM</name>
<proteinExistence type="inferred from homology"/>
<evidence type="ECO:0000256" key="4">
    <source>
        <dbReference type="ARBA" id="ARBA00022452"/>
    </source>
</evidence>
<dbReference type="PANTHER" id="PTHR32552">
    <property type="entry name" value="FERRICHROME IRON RECEPTOR-RELATED"/>
    <property type="match status" value="1"/>
</dbReference>
<keyword evidence="3 14" id="KW-0813">Transport</keyword>
<keyword evidence="7" id="KW-0732">Signal</keyword>
<protein>
    <submittedName>
        <fullName evidence="18">Outer membrane receptor for ferric coprogen and ferric-rhodotorulic acid</fullName>
    </submittedName>
</protein>
<dbReference type="GO" id="GO:0009279">
    <property type="term" value="C:cell outer membrane"/>
    <property type="evidence" value="ECO:0007669"/>
    <property type="project" value="UniProtKB-SubCell"/>
</dbReference>
<keyword evidence="8" id="KW-0408">Iron</keyword>
<dbReference type="InterPro" id="IPR039426">
    <property type="entry name" value="TonB-dep_rcpt-like"/>
</dbReference>
<evidence type="ECO:0000256" key="3">
    <source>
        <dbReference type="ARBA" id="ARBA00022448"/>
    </source>
</evidence>
<dbReference type="FunFam" id="2.170.130.10:FF:000010">
    <property type="entry name" value="Ferripyoverdine receptor"/>
    <property type="match status" value="1"/>
</dbReference>
<evidence type="ECO:0000313" key="19">
    <source>
        <dbReference type="Proteomes" id="UP000537130"/>
    </source>
</evidence>
<comment type="subcellular location">
    <subcellularLocation>
        <location evidence="1 14">Cell outer membrane</location>
        <topology evidence="1 14">Multi-pass membrane protein</topology>
    </subcellularLocation>
</comment>
<evidence type="ECO:0000313" key="18">
    <source>
        <dbReference type="EMBL" id="MBB3047280.1"/>
    </source>
</evidence>
<dbReference type="Pfam" id="PF00593">
    <property type="entry name" value="TonB_dep_Rec_b-barrel"/>
    <property type="match status" value="1"/>
</dbReference>
<dbReference type="Gene3D" id="2.170.130.10">
    <property type="entry name" value="TonB-dependent receptor, plug domain"/>
    <property type="match status" value="1"/>
</dbReference>
<dbReference type="RefSeq" id="WP_183409912.1">
    <property type="nucleotide sequence ID" value="NZ_JACHWY010000001.1"/>
</dbReference>
<evidence type="ECO:0000256" key="13">
    <source>
        <dbReference type="ARBA" id="ARBA00023237"/>
    </source>
</evidence>
<dbReference type="InterPro" id="IPR037066">
    <property type="entry name" value="Plug_dom_sf"/>
</dbReference>
<evidence type="ECO:0000256" key="8">
    <source>
        <dbReference type="ARBA" id="ARBA00023004"/>
    </source>
</evidence>
<sequence>MKTHTRGRRYWAAVLLAGCSGLLIAKEIETVTVYGQKGDGYLPAGDSSATRLGLSALETPQSISTIGQDQMRDFGMVSLNQALDTASGVQVQRVETDRTYYTARGFDITNFQIDGVGLSLSYGNRAGELDTAIYERIDVVRGPNGLMAGAGNPSASINLVRKRPFSEDSGRLALTAGSWDRRRLEGDVSVVLGESTRLRAVAARESRDSYLDRYSLDIKLGYLVVEQDIGDSARLTFGGSFQSSDADRPLWGALPLYYTDGSQTDYDTSTSTSSNWSYWDTNRRTAFIEYAQTLAEGWQLILSHNANGRDGDSELFYVFGQPDPVTEQGLTGYASAYTLQEDQGVTDAYVSGRYSLAGREHEIVFGANWARNTLKDASVYDFTTGNGFPPIDNLHTWDGNAPYPTFADGIGDPANGSNWTDRQQAIYVATRYRFTDNLSLTAGARTIDWESEGRSYGEDHSTEANGKTLPYAGLLYRFADDYTVYTSYTETFMPQRDLGQDFTRLDPNEGRNIELGVKGELFGGRMLATAAVFRAEHDNTAEAAGNATDPVSGGVVRVYRGVDFASEGLELEVSGYLAEGLRGNINFTVLQIEDDQGDSARHYVPKRTLNASLSYQMPGVLPLRVGGGLRWQDDTYMKLPTLGTRVKQGSYALLDLFAQYAITDSLTASLNIGNVTDEKYITSLYWEQGFYGAPRNSQLTLSWAY</sequence>
<dbReference type="InterPro" id="IPR010105">
    <property type="entry name" value="TonB_sidphr_rcpt"/>
</dbReference>
<keyword evidence="19" id="KW-1185">Reference proteome</keyword>
<reference evidence="18 19" key="1">
    <citation type="submission" date="2020-08" db="EMBL/GenBank/DDBJ databases">
        <title>Genomic Encyclopedia of Type Strains, Phase III (KMG-III): the genomes of soil and plant-associated and newly described type strains.</title>
        <authorList>
            <person name="Whitman W."/>
        </authorList>
    </citation>
    <scope>NUCLEOTIDE SEQUENCE [LARGE SCALE GENOMIC DNA]</scope>
    <source>
        <strain evidence="18 19">CECT 8654</strain>
    </source>
</reference>
<dbReference type="Gene3D" id="2.40.170.20">
    <property type="entry name" value="TonB-dependent receptor, beta-barrel domain"/>
    <property type="match status" value="1"/>
</dbReference>
<dbReference type="InterPro" id="IPR036942">
    <property type="entry name" value="Beta-barrel_TonB_sf"/>
</dbReference>
<keyword evidence="9" id="KW-0406">Ion transport</keyword>
<keyword evidence="12 18" id="KW-0675">Receptor</keyword>
<dbReference type="GO" id="GO:0038023">
    <property type="term" value="F:signaling receptor activity"/>
    <property type="evidence" value="ECO:0007669"/>
    <property type="project" value="InterPro"/>
</dbReference>
<dbReference type="InterPro" id="IPR000531">
    <property type="entry name" value="Beta-barrel_TonB"/>
</dbReference>
<comment type="caution">
    <text evidence="18">The sequence shown here is derived from an EMBL/GenBank/DDBJ whole genome shotgun (WGS) entry which is preliminary data.</text>
</comment>
<dbReference type="InterPro" id="IPR012910">
    <property type="entry name" value="Plug_dom"/>
</dbReference>
<evidence type="ECO:0000259" key="17">
    <source>
        <dbReference type="Pfam" id="PF07715"/>
    </source>
</evidence>
<keyword evidence="10 15" id="KW-0798">TonB box</keyword>
<evidence type="ECO:0000256" key="11">
    <source>
        <dbReference type="ARBA" id="ARBA00023136"/>
    </source>
</evidence>
<dbReference type="NCBIfam" id="TIGR01783">
    <property type="entry name" value="TonB-siderophor"/>
    <property type="match status" value="1"/>
</dbReference>
<accession>A0A7W4W4P9</accession>
<evidence type="ECO:0000256" key="6">
    <source>
        <dbReference type="ARBA" id="ARBA00022692"/>
    </source>
</evidence>
<keyword evidence="11 14" id="KW-0472">Membrane</keyword>
<evidence type="ECO:0000259" key="16">
    <source>
        <dbReference type="Pfam" id="PF00593"/>
    </source>
</evidence>
<dbReference type="CDD" id="cd01347">
    <property type="entry name" value="ligand_gated_channel"/>
    <property type="match status" value="1"/>
</dbReference>
<keyword evidence="6 14" id="KW-0812">Transmembrane</keyword>
<evidence type="ECO:0000256" key="1">
    <source>
        <dbReference type="ARBA" id="ARBA00004571"/>
    </source>
</evidence>
<evidence type="ECO:0000256" key="5">
    <source>
        <dbReference type="ARBA" id="ARBA00022496"/>
    </source>
</evidence>
<evidence type="ECO:0000256" key="2">
    <source>
        <dbReference type="ARBA" id="ARBA00009810"/>
    </source>
</evidence>
<dbReference type="GO" id="GO:0015344">
    <property type="term" value="F:siderophore uptake transmembrane transporter activity"/>
    <property type="evidence" value="ECO:0007669"/>
    <property type="project" value="TreeGrafter"/>
</dbReference>
<dbReference type="SUPFAM" id="SSF56935">
    <property type="entry name" value="Porins"/>
    <property type="match status" value="1"/>
</dbReference>
<feature type="domain" description="TonB-dependent receptor plug" evidence="17">
    <location>
        <begin position="57"/>
        <end position="154"/>
    </location>
</feature>
<feature type="domain" description="TonB-dependent receptor-like beta-barrel" evidence="16">
    <location>
        <begin position="230"/>
        <end position="675"/>
    </location>
</feature>
<gene>
    <name evidence="18" type="ORF">FHR99_001516</name>
</gene>
<evidence type="ECO:0000256" key="7">
    <source>
        <dbReference type="ARBA" id="ARBA00022729"/>
    </source>
</evidence>
<evidence type="ECO:0000256" key="9">
    <source>
        <dbReference type="ARBA" id="ARBA00023065"/>
    </source>
</evidence>
<keyword evidence="5" id="KW-0410">Iron transport</keyword>
<evidence type="ECO:0000256" key="14">
    <source>
        <dbReference type="PROSITE-ProRule" id="PRU01360"/>
    </source>
</evidence>
<keyword evidence="4 14" id="KW-1134">Transmembrane beta strand</keyword>
<dbReference type="PANTHER" id="PTHR32552:SF74">
    <property type="entry name" value="HYDROXAMATE SIDEROPHORE RECEPTOR FHUE"/>
    <property type="match status" value="1"/>
</dbReference>
<comment type="similarity">
    <text evidence="2 14 15">Belongs to the TonB-dependent receptor family.</text>
</comment>
<dbReference type="PROSITE" id="PS52016">
    <property type="entry name" value="TONB_DEPENDENT_REC_3"/>
    <property type="match status" value="1"/>
</dbReference>
<keyword evidence="13 14" id="KW-0998">Cell outer membrane</keyword>